<evidence type="ECO:0000256" key="1">
    <source>
        <dbReference type="ARBA" id="ARBA00004141"/>
    </source>
</evidence>
<dbReference type="PANTHER" id="PTHR11785">
    <property type="entry name" value="AMINO ACID TRANSPORTER"/>
    <property type="match status" value="1"/>
</dbReference>
<evidence type="ECO:0000256" key="2">
    <source>
        <dbReference type="ARBA" id="ARBA00022692"/>
    </source>
</evidence>
<name>A0A0B1T2Z0_OESDE</name>
<feature type="transmembrane region" description="Helical" evidence="5">
    <location>
        <begin position="23"/>
        <end position="43"/>
    </location>
</feature>
<dbReference type="EMBL" id="KN552941">
    <property type="protein sequence ID" value="KHJ90521.1"/>
    <property type="molecule type" value="Genomic_DNA"/>
</dbReference>
<feature type="transmembrane region" description="Helical" evidence="5">
    <location>
        <begin position="132"/>
        <end position="153"/>
    </location>
</feature>
<proteinExistence type="predicted"/>
<evidence type="ECO:0000256" key="3">
    <source>
        <dbReference type="ARBA" id="ARBA00022989"/>
    </source>
</evidence>
<keyword evidence="2 5" id="KW-0812">Transmembrane</keyword>
<dbReference type="InterPro" id="IPR002293">
    <property type="entry name" value="AA/rel_permease1"/>
</dbReference>
<feature type="transmembrane region" description="Helical" evidence="5">
    <location>
        <begin position="435"/>
        <end position="455"/>
    </location>
</feature>
<dbReference type="FunFam" id="1.20.1740.10:FF:000073">
    <property type="entry name" value="Y+L amino acid transporter"/>
    <property type="match status" value="1"/>
</dbReference>
<accession>A0A0B1T2Z0</accession>
<keyword evidence="3 5" id="KW-1133">Transmembrane helix</keyword>
<feature type="transmembrane region" description="Helical" evidence="5">
    <location>
        <begin position="393"/>
        <end position="414"/>
    </location>
</feature>
<evidence type="ECO:0000313" key="7">
    <source>
        <dbReference type="Proteomes" id="UP000053660"/>
    </source>
</evidence>
<evidence type="ECO:0000256" key="5">
    <source>
        <dbReference type="SAM" id="Phobius"/>
    </source>
</evidence>
<dbReference type="InterPro" id="IPR050598">
    <property type="entry name" value="AminoAcid_Transporter"/>
</dbReference>
<dbReference type="PANTHER" id="PTHR11785:SF528">
    <property type="entry name" value="AMINO ACID TRANSPORTER PROTEIN JHI-21"/>
    <property type="match status" value="1"/>
</dbReference>
<dbReference type="OrthoDB" id="3257095at2759"/>
<feature type="transmembrane region" description="Helical" evidence="5">
    <location>
        <begin position="63"/>
        <end position="88"/>
    </location>
</feature>
<dbReference type="GO" id="GO:0016020">
    <property type="term" value="C:membrane"/>
    <property type="evidence" value="ECO:0007669"/>
    <property type="project" value="UniProtKB-SubCell"/>
</dbReference>
<feature type="transmembrane region" description="Helical" evidence="5">
    <location>
        <begin position="470"/>
        <end position="492"/>
    </location>
</feature>
<organism evidence="6 7">
    <name type="scientific">Oesophagostomum dentatum</name>
    <name type="common">Nodular worm</name>
    <dbReference type="NCBI Taxonomy" id="61180"/>
    <lineage>
        <taxon>Eukaryota</taxon>
        <taxon>Metazoa</taxon>
        <taxon>Ecdysozoa</taxon>
        <taxon>Nematoda</taxon>
        <taxon>Chromadorea</taxon>
        <taxon>Rhabditida</taxon>
        <taxon>Rhabditina</taxon>
        <taxon>Rhabditomorpha</taxon>
        <taxon>Strongyloidea</taxon>
        <taxon>Strongylidae</taxon>
        <taxon>Oesophagostomum</taxon>
    </lineage>
</organism>
<feature type="transmembrane region" description="Helical" evidence="5">
    <location>
        <begin position="173"/>
        <end position="196"/>
    </location>
</feature>
<feature type="transmembrane region" description="Helical" evidence="5">
    <location>
        <begin position="261"/>
        <end position="283"/>
    </location>
</feature>
<dbReference type="Proteomes" id="UP000053660">
    <property type="component" value="Unassembled WGS sequence"/>
</dbReference>
<dbReference type="AlphaFoldDB" id="A0A0B1T2Z0"/>
<sequence length="511" mass="56040">MGQDEPPPRSESSSTAVKLKPQISLFNGCTIIIGVIVGSGIFVSPKGVLQEAGSAFGPLPSFLFLWMALVIINPTSNAIIALTFANYVLKPIFPNCDVPVSAVTLLAACTIAFLTFINCYNVRLATRFNDTFTITKVAALLCIILAGLVWLALGHIEYFRMPDLMAGSQTRPSTLTLAFYSGVFSYTGFSYLNFVTEELKDPYRNLPRAIYISLPAVTLIYMFVNLAYFAVLSVDEILESDAVAVTFAKKVMGPFAPFMPLFVACSCLGSLNGILFTSSRMFFAGAREGQLPEMLSMISIKYLTPLPSLLFLGAASIVMLLVADVFVLINYCAFSESLVVAVSVAGLIKMRWTQSHAKSPIKVSLKNEFPFSAFLTFINCYNVRLATRFNDTFTITKVAALLCIILAGLVWLALGHIEYFRMPDLMAGSQTRPSTLTLAFYSGVFSYTGFSYLNFVTEELKDPYRNLPRAIYISLPAVTLIYMFVNLAYFAVLSVDEVGLPKTITVVSVIP</sequence>
<evidence type="ECO:0000256" key="4">
    <source>
        <dbReference type="ARBA" id="ARBA00023136"/>
    </source>
</evidence>
<feature type="transmembrane region" description="Helical" evidence="5">
    <location>
        <begin position="208"/>
        <end position="231"/>
    </location>
</feature>
<dbReference type="Gene3D" id="1.20.1740.10">
    <property type="entry name" value="Amino acid/polyamine transporter I"/>
    <property type="match status" value="2"/>
</dbReference>
<evidence type="ECO:0000313" key="6">
    <source>
        <dbReference type="EMBL" id="KHJ90521.1"/>
    </source>
</evidence>
<keyword evidence="4 5" id="KW-0472">Membrane</keyword>
<gene>
    <name evidence="6" type="ORF">OESDEN_09636</name>
</gene>
<feature type="transmembrane region" description="Helical" evidence="5">
    <location>
        <begin position="328"/>
        <end position="348"/>
    </location>
</feature>
<reference evidence="6 7" key="1">
    <citation type="submission" date="2014-03" db="EMBL/GenBank/DDBJ databases">
        <title>Draft genome of the hookworm Oesophagostomum dentatum.</title>
        <authorList>
            <person name="Mitreva M."/>
        </authorList>
    </citation>
    <scope>NUCLEOTIDE SEQUENCE [LARGE SCALE GENOMIC DNA]</scope>
    <source>
        <strain evidence="6 7">OD-Hann</strain>
    </source>
</reference>
<feature type="transmembrane region" description="Helical" evidence="5">
    <location>
        <begin position="100"/>
        <end position="120"/>
    </location>
</feature>
<dbReference type="GO" id="GO:0015179">
    <property type="term" value="F:L-amino acid transmembrane transporter activity"/>
    <property type="evidence" value="ECO:0007669"/>
    <property type="project" value="TreeGrafter"/>
</dbReference>
<protein>
    <submittedName>
        <fullName evidence="6">Amino acid permease</fullName>
    </submittedName>
</protein>
<comment type="subcellular location">
    <subcellularLocation>
        <location evidence="1">Membrane</location>
        <topology evidence="1">Multi-pass membrane protein</topology>
    </subcellularLocation>
</comment>
<keyword evidence="7" id="KW-1185">Reference proteome</keyword>
<feature type="transmembrane region" description="Helical" evidence="5">
    <location>
        <begin position="303"/>
        <end position="322"/>
    </location>
</feature>
<dbReference type="Pfam" id="PF13520">
    <property type="entry name" value="AA_permease_2"/>
    <property type="match status" value="2"/>
</dbReference>